<evidence type="ECO:0000256" key="4">
    <source>
        <dbReference type="ARBA" id="ARBA00022691"/>
    </source>
</evidence>
<feature type="binding site" evidence="7">
    <location>
        <position position="55"/>
    </location>
    <ligand>
        <name>S-adenosyl-L-methionine</name>
        <dbReference type="ChEBI" id="CHEBI:59789"/>
    </ligand>
</feature>
<feature type="binding site" evidence="7">
    <location>
        <position position="53"/>
    </location>
    <ligand>
        <name>S-adenosyl-L-methionine</name>
        <dbReference type="ChEBI" id="CHEBI:59789"/>
    </ligand>
</feature>
<dbReference type="PANTHER" id="PTHR10920:SF12">
    <property type="entry name" value="TRNA (CYTIDINE(32)_GUANOSINE(34)-2'-O)-METHYLTRANSFERASE-RELATED"/>
    <property type="match status" value="1"/>
</dbReference>
<dbReference type="Pfam" id="PF01728">
    <property type="entry name" value="FtsJ"/>
    <property type="match status" value="1"/>
</dbReference>
<dbReference type="HAMAP" id="MF_01547">
    <property type="entry name" value="RNA_methyltr_E"/>
    <property type="match status" value="1"/>
</dbReference>
<feature type="active site" description="Proton acceptor" evidence="7">
    <location>
        <position position="159"/>
    </location>
</feature>
<feature type="domain" description="Ribosomal RNA methyltransferase FtsJ" evidence="8">
    <location>
        <begin position="21"/>
        <end position="202"/>
    </location>
</feature>
<evidence type="ECO:0000256" key="7">
    <source>
        <dbReference type="HAMAP-Rule" id="MF_03162"/>
    </source>
</evidence>
<feature type="binding site" evidence="7">
    <location>
        <position position="95"/>
    </location>
    <ligand>
        <name>S-adenosyl-L-methionine</name>
        <dbReference type="ChEBI" id="CHEBI:59789"/>
    </ligand>
</feature>
<evidence type="ECO:0000256" key="5">
    <source>
        <dbReference type="ARBA" id="ARBA00022694"/>
    </source>
</evidence>
<evidence type="ECO:0000256" key="2">
    <source>
        <dbReference type="ARBA" id="ARBA00022603"/>
    </source>
</evidence>
<dbReference type="InterPro" id="IPR028590">
    <property type="entry name" value="RNA_methyltr_E_TRM7"/>
</dbReference>
<comment type="catalytic activity">
    <reaction evidence="6 7">
        <text>cytidine(32)/guanosine(34) in tRNA + 2 S-adenosyl-L-methionine = 2'-O-methylcytidine(32)/2'-O-methylguanosine(34) in tRNA + 2 S-adenosyl-L-homocysteine + 2 H(+)</text>
        <dbReference type="Rhea" id="RHEA:42396"/>
        <dbReference type="Rhea" id="RHEA-COMP:10246"/>
        <dbReference type="Rhea" id="RHEA-COMP:10247"/>
        <dbReference type="ChEBI" id="CHEBI:15378"/>
        <dbReference type="ChEBI" id="CHEBI:57856"/>
        <dbReference type="ChEBI" id="CHEBI:59789"/>
        <dbReference type="ChEBI" id="CHEBI:74269"/>
        <dbReference type="ChEBI" id="CHEBI:74445"/>
        <dbReference type="ChEBI" id="CHEBI:74495"/>
        <dbReference type="ChEBI" id="CHEBI:82748"/>
        <dbReference type="EC" id="2.1.1.205"/>
    </reaction>
</comment>
<evidence type="ECO:0000313" key="9">
    <source>
        <dbReference type="EMBL" id="KAK6741391.1"/>
    </source>
</evidence>
<keyword evidence="10" id="KW-1185">Reference proteome</keyword>
<sequence length="343" mass="37716">MGKIAKDQRDIYYRMAKEQGWRARSAFKLLQIDDEFRILDGVTKAVDLCAAPGSWSQVLSKRLIENGKNPEDVRIVAVDLQPMSPIDGVVQIQGDITENETAKKIIDVFGTRADLVVCDGAPDVTGLHSLDEYMQAQLLLSALNITTHILKDGGSFVAKIFRARNATLLYAQLKIFFKEVYCAKPKSSRQSSCEAFVVCRQYSPPEGYQPTLSKAMTTSGYDEEINQLTGVNRVIVPFVACGDLCGFDSDGFYDLKGPDIPCGPLGSEYVFHDVVQPPTEPAYKEAVALKKANKLPQPESSIRNFIKSLEKVNPYPVDKSAGDIGYGDDLVDSIAGILMLDDS</sequence>
<dbReference type="EMBL" id="JAVFWL010000003">
    <property type="protein sequence ID" value="KAK6741391.1"/>
    <property type="molecule type" value="Genomic_DNA"/>
</dbReference>
<keyword evidence="2 7" id="KW-0489">Methyltransferase</keyword>
<feature type="binding site" evidence="7">
    <location>
        <position position="119"/>
    </location>
    <ligand>
        <name>S-adenosyl-L-methionine</name>
        <dbReference type="ChEBI" id="CHEBI:59789"/>
    </ligand>
</feature>
<evidence type="ECO:0000256" key="1">
    <source>
        <dbReference type="ARBA" id="ARBA00022490"/>
    </source>
</evidence>
<name>A0ABR1CU14_NECAM</name>
<dbReference type="InterPro" id="IPR015507">
    <property type="entry name" value="rRNA-MeTfrase_E"/>
</dbReference>
<comment type="caution">
    <text evidence="9">The sequence shown here is derived from an EMBL/GenBank/DDBJ whole genome shotgun (WGS) entry which is preliminary data.</text>
</comment>
<evidence type="ECO:0000259" key="8">
    <source>
        <dbReference type="Pfam" id="PF01728"/>
    </source>
</evidence>
<accession>A0ABR1CU14</accession>
<dbReference type="InterPro" id="IPR050082">
    <property type="entry name" value="RNA_methyltr_RlmE"/>
</dbReference>
<comment type="function">
    <text evidence="7">Methylates the 2'-O-ribose of nucleotides at positions 32 and 34 of the tRNA anticodon loop of substrate tRNAs.</text>
</comment>
<organism evidence="9 10">
    <name type="scientific">Necator americanus</name>
    <name type="common">Human hookworm</name>
    <dbReference type="NCBI Taxonomy" id="51031"/>
    <lineage>
        <taxon>Eukaryota</taxon>
        <taxon>Metazoa</taxon>
        <taxon>Ecdysozoa</taxon>
        <taxon>Nematoda</taxon>
        <taxon>Chromadorea</taxon>
        <taxon>Rhabditida</taxon>
        <taxon>Rhabditina</taxon>
        <taxon>Rhabditomorpha</taxon>
        <taxon>Strongyloidea</taxon>
        <taxon>Ancylostomatidae</taxon>
        <taxon>Bunostominae</taxon>
        <taxon>Necator</taxon>
    </lineage>
</organism>
<evidence type="ECO:0000256" key="6">
    <source>
        <dbReference type="ARBA" id="ARBA00048902"/>
    </source>
</evidence>
<dbReference type="PANTHER" id="PTHR10920">
    <property type="entry name" value="RIBOSOMAL RNA METHYLTRANSFERASE"/>
    <property type="match status" value="1"/>
</dbReference>
<comment type="subcellular location">
    <subcellularLocation>
        <location evidence="7">Cytoplasm</location>
    </subcellularLocation>
</comment>
<keyword evidence="4 7" id="KW-0949">S-adenosyl-L-methionine</keyword>
<dbReference type="HAMAP" id="MF_03162">
    <property type="entry name" value="RNA_methyltr_E_TRM7"/>
    <property type="match status" value="1"/>
</dbReference>
<dbReference type="InterPro" id="IPR002877">
    <property type="entry name" value="RNA_MeTrfase_FtsJ_dom"/>
</dbReference>
<dbReference type="EC" id="2.1.1.205" evidence="7"/>
<keyword evidence="1 7" id="KW-0963">Cytoplasm</keyword>
<gene>
    <name evidence="9" type="primary">Necator_chrIII.g10081</name>
    <name evidence="9" type="ORF">RB195_009316</name>
</gene>
<comment type="similarity">
    <text evidence="7">Belongs to the class I-like SAM-binding methyltransferase superfamily. RNA methyltransferase RlmE family. TRM7 subfamily.</text>
</comment>
<feature type="binding site" evidence="7">
    <location>
        <position position="79"/>
    </location>
    <ligand>
        <name>S-adenosyl-L-methionine</name>
        <dbReference type="ChEBI" id="CHEBI:59789"/>
    </ligand>
</feature>
<dbReference type="Proteomes" id="UP001303046">
    <property type="component" value="Unassembled WGS sequence"/>
</dbReference>
<reference evidence="9 10" key="1">
    <citation type="submission" date="2023-08" db="EMBL/GenBank/DDBJ databases">
        <title>A Necator americanus chromosomal reference genome.</title>
        <authorList>
            <person name="Ilik V."/>
            <person name="Petrzelkova K.J."/>
            <person name="Pardy F."/>
            <person name="Fuh T."/>
            <person name="Niatou-Singa F.S."/>
            <person name="Gouil Q."/>
            <person name="Baker L."/>
            <person name="Ritchie M.E."/>
            <person name="Jex A.R."/>
            <person name="Gazzola D."/>
            <person name="Li H."/>
            <person name="Toshio Fujiwara R."/>
            <person name="Zhan B."/>
            <person name="Aroian R.V."/>
            <person name="Pafco B."/>
            <person name="Schwarz E.M."/>
        </authorList>
    </citation>
    <scope>NUCLEOTIDE SEQUENCE [LARGE SCALE GENOMIC DNA]</scope>
    <source>
        <strain evidence="9 10">Aroian</strain>
        <tissue evidence="9">Whole animal</tissue>
    </source>
</reference>
<proteinExistence type="inferred from homology"/>
<dbReference type="Gene3D" id="3.40.50.150">
    <property type="entry name" value="Vaccinia Virus protein VP39"/>
    <property type="match status" value="1"/>
</dbReference>
<evidence type="ECO:0000313" key="10">
    <source>
        <dbReference type="Proteomes" id="UP001303046"/>
    </source>
</evidence>
<keyword evidence="3 7" id="KW-0808">Transferase</keyword>
<keyword evidence="5 7" id="KW-0819">tRNA processing</keyword>
<protein>
    <recommendedName>
        <fullName evidence="7">Putative tRNA (cytidine(32)/guanosine(34)-2'-O)-methyltransferase</fullName>
        <ecNumber evidence="7">2.1.1.205</ecNumber>
    </recommendedName>
    <alternativeName>
        <fullName evidence="7">2'-O-ribose RNA methyltransferase TRM7 homolog</fullName>
    </alternativeName>
</protein>
<dbReference type="InterPro" id="IPR029063">
    <property type="entry name" value="SAM-dependent_MTases_sf"/>
</dbReference>
<evidence type="ECO:0000256" key="3">
    <source>
        <dbReference type="ARBA" id="ARBA00022679"/>
    </source>
</evidence>
<dbReference type="SUPFAM" id="SSF53335">
    <property type="entry name" value="S-adenosyl-L-methionine-dependent methyltransferases"/>
    <property type="match status" value="1"/>
</dbReference>